<dbReference type="PANTHER" id="PTHR33164:SF43">
    <property type="entry name" value="HTH-TYPE TRANSCRIPTIONAL REPRESSOR YETL"/>
    <property type="match status" value="1"/>
</dbReference>
<dbReference type="GO" id="GO:0006950">
    <property type="term" value="P:response to stress"/>
    <property type="evidence" value="ECO:0007669"/>
    <property type="project" value="TreeGrafter"/>
</dbReference>
<sequence length="118" mass="13386">MSEKTNPKMLRLWREAMLSDVRSSHPDLTMRQMSVLLSVYMTEPPHTVRGLAKELKVTKPVITRALDTLGKLDLLKRLPDENDKRSITVARTVKGAVFLSELSDILVEAERRLDAEDA</sequence>
<organism evidence="2 3">
    <name type="scientific">Kordiimonas sediminis</name>
    <dbReference type="NCBI Taxonomy" id="1735581"/>
    <lineage>
        <taxon>Bacteria</taxon>
        <taxon>Pseudomonadati</taxon>
        <taxon>Pseudomonadota</taxon>
        <taxon>Alphaproteobacteria</taxon>
        <taxon>Kordiimonadales</taxon>
        <taxon>Kordiimonadaceae</taxon>
        <taxon>Kordiimonas</taxon>
    </lineage>
</organism>
<dbReference type="SUPFAM" id="SSF46785">
    <property type="entry name" value="Winged helix' DNA-binding domain"/>
    <property type="match status" value="1"/>
</dbReference>
<dbReference type="Gene3D" id="1.10.10.10">
    <property type="entry name" value="Winged helix-like DNA-binding domain superfamily/Winged helix DNA-binding domain"/>
    <property type="match status" value="1"/>
</dbReference>
<dbReference type="InterPro" id="IPR000835">
    <property type="entry name" value="HTH_MarR-typ"/>
</dbReference>
<protein>
    <submittedName>
        <fullName evidence="2">MarR family transcriptional regulator</fullName>
    </submittedName>
</protein>
<dbReference type="PANTHER" id="PTHR33164">
    <property type="entry name" value="TRANSCRIPTIONAL REGULATOR, MARR FAMILY"/>
    <property type="match status" value="1"/>
</dbReference>
<dbReference type="Proteomes" id="UP000630923">
    <property type="component" value="Unassembled WGS sequence"/>
</dbReference>
<reference evidence="2" key="2">
    <citation type="submission" date="2020-09" db="EMBL/GenBank/DDBJ databases">
        <authorList>
            <person name="Sun Q."/>
            <person name="Kim S."/>
        </authorList>
    </citation>
    <scope>NUCLEOTIDE SEQUENCE</scope>
    <source>
        <strain evidence="2">KCTC 42590</strain>
    </source>
</reference>
<dbReference type="Pfam" id="PF01047">
    <property type="entry name" value="MarR"/>
    <property type="match status" value="1"/>
</dbReference>
<accession>A0A919AKF6</accession>
<name>A0A919AKF6_9PROT</name>
<keyword evidence="3" id="KW-1185">Reference proteome</keyword>
<dbReference type="AlphaFoldDB" id="A0A919AKF6"/>
<dbReference type="InterPro" id="IPR036388">
    <property type="entry name" value="WH-like_DNA-bd_sf"/>
</dbReference>
<dbReference type="PROSITE" id="PS50995">
    <property type="entry name" value="HTH_MARR_2"/>
    <property type="match status" value="1"/>
</dbReference>
<evidence type="ECO:0000259" key="1">
    <source>
        <dbReference type="PROSITE" id="PS50995"/>
    </source>
</evidence>
<evidence type="ECO:0000313" key="3">
    <source>
        <dbReference type="Proteomes" id="UP000630923"/>
    </source>
</evidence>
<comment type="caution">
    <text evidence="2">The sequence shown here is derived from an EMBL/GenBank/DDBJ whole genome shotgun (WGS) entry which is preliminary data.</text>
</comment>
<dbReference type="SMART" id="SM00347">
    <property type="entry name" value="HTH_MARR"/>
    <property type="match status" value="1"/>
</dbReference>
<proteinExistence type="predicted"/>
<evidence type="ECO:0000313" key="2">
    <source>
        <dbReference type="EMBL" id="GHF12740.1"/>
    </source>
</evidence>
<dbReference type="RefSeq" id="WP_229819068.1">
    <property type="nucleotide sequence ID" value="NZ_BNCI01000001.1"/>
</dbReference>
<dbReference type="GO" id="GO:0003700">
    <property type="term" value="F:DNA-binding transcription factor activity"/>
    <property type="evidence" value="ECO:0007669"/>
    <property type="project" value="InterPro"/>
</dbReference>
<dbReference type="EMBL" id="BNCI01000001">
    <property type="protein sequence ID" value="GHF12740.1"/>
    <property type="molecule type" value="Genomic_DNA"/>
</dbReference>
<feature type="domain" description="HTH marR-type" evidence="1">
    <location>
        <begin position="1"/>
        <end position="118"/>
    </location>
</feature>
<dbReference type="InterPro" id="IPR039422">
    <property type="entry name" value="MarR/SlyA-like"/>
</dbReference>
<gene>
    <name evidence="2" type="ORF">GCM10017044_03380</name>
</gene>
<dbReference type="InterPro" id="IPR036390">
    <property type="entry name" value="WH_DNA-bd_sf"/>
</dbReference>
<reference evidence="2" key="1">
    <citation type="journal article" date="2014" name="Int. J. Syst. Evol. Microbiol.">
        <title>Complete genome sequence of Corynebacterium casei LMG S-19264T (=DSM 44701T), isolated from a smear-ripened cheese.</title>
        <authorList>
            <consortium name="US DOE Joint Genome Institute (JGI-PGF)"/>
            <person name="Walter F."/>
            <person name="Albersmeier A."/>
            <person name="Kalinowski J."/>
            <person name="Ruckert C."/>
        </authorList>
    </citation>
    <scope>NUCLEOTIDE SEQUENCE</scope>
    <source>
        <strain evidence="2">KCTC 42590</strain>
    </source>
</reference>